<gene>
    <name evidence="3" type="ORF">METBISCDRAFT_27458</name>
</gene>
<keyword evidence="4" id="KW-1185">Reference proteome</keyword>
<dbReference type="OrthoDB" id="1938992at2759"/>
<accession>A0A4P9ZEL5</accession>
<evidence type="ECO:0000313" key="3">
    <source>
        <dbReference type="EMBL" id="RKP30380.1"/>
    </source>
</evidence>
<dbReference type="Proteomes" id="UP000268321">
    <property type="component" value="Unassembled WGS sequence"/>
</dbReference>
<dbReference type="PANTHER" id="PTHR38422:SF1">
    <property type="entry name" value="SOMETHING ABOUT SILENCING PROTEIN 4"/>
    <property type="match status" value="1"/>
</dbReference>
<protein>
    <recommendedName>
        <fullName evidence="2">Something about silencing protein 4 domain-containing protein</fullName>
    </recommendedName>
</protein>
<proteinExistence type="predicted"/>
<dbReference type="InterPro" id="IPR029184">
    <property type="entry name" value="Sas4_dom"/>
</dbReference>
<name>A0A4P9ZEL5_9ASCO</name>
<evidence type="ECO:0000313" key="4">
    <source>
        <dbReference type="Proteomes" id="UP000268321"/>
    </source>
</evidence>
<dbReference type="Pfam" id="PF15460">
    <property type="entry name" value="SAS4"/>
    <property type="match status" value="1"/>
</dbReference>
<dbReference type="InterPro" id="IPR038988">
    <property type="entry name" value="Sas4"/>
</dbReference>
<dbReference type="EMBL" id="ML004460">
    <property type="protein sequence ID" value="RKP30380.1"/>
    <property type="molecule type" value="Genomic_DNA"/>
</dbReference>
<dbReference type="PANTHER" id="PTHR38422">
    <property type="entry name" value="SOMETHING ABOUT SILENCING PROTEIN 4"/>
    <property type="match status" value="1"/>
</dbReference>
<organism evidence="3 4">
    <name type="scientific">Metschnikowia bicuspidata</name>
    <dbReference type="NCBI Taxonomy" id="27322"/>
    <lineage>
        <taxon>Eukaryota</taxon>
        <taxon>Fungi</taxon>
        <taxon>Dikarya</taxon>
        <taxon>Ascomycota</taxon>
        <taxon>Saccharomycotina</taxon>
        <taxon>Pichiomycetes</taxon>
        <taxon>Metschnikowiaceae</taxon>
        <taxon>Metschnikowia</taxon>
    </lineage>
</organism>
<dbReference type="AlphaFoldDB" id="A0A4P9ZEL5"/>
<sequence length="253" mass="28557">MGEEKRRRLRLHHDASTQRSALLDFDAGHALLSLNEPLLLDDSPPHAGRTRYTTCAGNEPVVTRMPPMFRPPESPGRRPRSAPDPLADDVYAVFHKRMKKDERSVALADKSKLYFDIDNVRGQSKLLNQHDWVKHLLSMVVLRDRNDYAELARKRQLVWSDIQRTLGKFADWEARSAAHAATVKNYLQGNIGLGDEDDADALILTRPVASLAKERAALRIAQHGTPVRLVLRNGYDLLAMPHRKPRIVPTGTT</sequence>
<feature type="domain" description="Something about silencing protein 4" evidence="2">
    <location>
        <begin position="84"/>
        <end position="179"/>
    </location>
</feature>
<evidence type="ECO:0000256" key="1">
    <source>
        <dbReference type="SAM" id="MobiDB-lite"/>
    </source>
</evidence>
<evidence type="ECO:0000259" key="2">
    <source>
        <dbReference type="Pfam" id="PF15460"/>
    </source>
</evidence>
<dbReference type="GO" id="GO:0033255">
    <property type="term" value="C:SAS acetyltransferase complex"/>
    <property type="evidence" value="ECO:0007669"/>
    <property type="project" value="InterPro"/>
</dbReference>
<dbReference type="GO" id="GO:0004402">
    <property type="term" value="F:histone acetyltransferase activity"/>
    <property type="evidence" value="ECO:0007669"/>
    <property type="project" value="TreeGrafter"/>
</dbReference>
<reference evidence="4" key="1">
    <citation type="journal article" date="2018" name="Nat. Microbiol.">
        <title>Leveraging single-cell genomics to expand the fungal tree of life.</title>
        <authorList>
            <person name="Ahrendt S.R."/>
            <person name="Quandt C.A."/>
            <person name="Ciobanu D."/>
            <person name="Clum A."/>
            <person name="Salamov A."/>
            <person name="Andreopoulos B."/>
            <person name="Cheng J.F."/>
            <person name="Woyke T."/>
            <person name="Pelin A."/>
            <person name="Henrissat B."/>
            <person name="Reynolds N.K."/>
            <person name="Benny G.L."/>
            <person name="Smith M.E."/>
            <person name="James T.Y."/>
            <person name="Grigoriev I.V."/>
        </authorList>
    </citation>
    <scope>NUCLEOTIDE SEQUENCE [LARGE SCALE GENOMIC DNA]</scope>
    <source>
        <strain evidence="4">Baker2002</strain>
    </source>
</reference>
<feature type="region of interest" description="Disordered" evidence="1">
    <location>
        <begin position="59"/>
        <end position="85"/>
    </location>
</feature>